<dbReference type="EMBL" id="RBAH01000016">
    <property type="protein sequence ID" value="RKN79177.1"/>
    <property type="molecule type" value="Genomic_DNA"/>
</dbReference>
<evidence type="ECO:0000256" key="2">
    <source>
        <dbReference type="ARBA" id="ARBA00022833"/>
    </source>
</evidence>
<protein>
    <recommendedName>
        <fullName evidence="10">Enoyl reductase (ER) domain-containing protein</fullName>
    </recommendedName>
</protein>
<dbReference type="Gene3D" id="3.40.50.720">
    <property type="entry name" value="NAD(P)-binding Rossmann-like Domain"/>
    <property type="match status" value="1"/>
</dbReference>
<dbReference type="SUPFAM" id="SSF50129">
    <property type="entry name" value="GroES-like"/>
    <property type="match status" value="1"/>
</dbReference>
<dbReference type="SUPFAM" id="SSF51735">
    <property type="entry name" value="NAD(P)-binding Rossmann-fold domains"/>
    <property type="match status" value="1"/>
</dbReference>
<dbReference type="GO" id="GO:0008270">
    <property type="term" value="F:zinc ion binding"/>
    <property type="evidence" value="ECO:0007669"/>
    <property type="project" value="InterPro"/>
</dbReference>
<comment type="similarity">
    <text evidence="4">Belongs to the zinc-containing alcohol dehydrogenase family.</text>
</comment>
<dbReference type="PANTHER" id="PTHR43401:SF2">
    <property type="entry name" value="L-THREONINE 3-DEHYDROGENASE"/>
    <property type="match status" value="1"/>
</dbReference>
<dbReference type="InterPro" id="IPR013149">
    <property type="entry name" value="ADH-like_C"/>
</dbReference>
<dbReference type="Pfam" id="PF00107">
    <property type="entry name" value="ADH_zinc_N"/>
    <property type="match status" value="1"/>
</dbReference>
<evidence type="ECO:0000256" key="5">
    <source>
        <dbReference type="SAM" id="MobiDB-lite"/>
    </source>
</evidence>
<evidence type="ECO:0000259" key="7">
    <source>
        <dbReference type="Pfam" id="PF08240"/>
    </source>
</evidence>
<dbReference type="GO" id="GO:0016491">
    <property type="term" value="F:oxidoreductase activity"/>
    <property type="evidence" value="ECO:0007669"/>
    <property type="project" value="UniProtKB-KW"/>
</dbReference>
<evidence type="ECO:0000256" key="4">
    <source>
        <dbReference type="RuleBase" id="RU361277"/>
    </source>
</evidence>
<accession>A0A3B0C6U6</accession>
<dbReference type="PANTHER" id="PTHR43401">
    <property type="entry name" value="L-THREONINE 3-DEHYDROGENASE"/>
    <property type="match status" value="1"/>
</dbReference>
<gene>
    <name evidence="8" type="ORF">D7M11_21080</name>
</gene>
<dbReference type="InterPro" id="IPR050129">
    <property type="entry name" value="Zn_alcohol_dh"/>
</dbReference>
<dbReference type="Gene3D" id="3.90.180.10">
    <property type="entry name" value="Medium-chain alcohol dehydrogenases, catalytic domain"/>
    <property type="match status" value="2"/>
</dbReference>
<dbReference type="InterPro" id="IPR011032">
    <property type="entry name" value="GroES-like_sf"/>
</dbReference>
<evidence type="ECO:0000313" key="8">
    <source>
        <dbReference type="EMBL" id="RKN79177.1"/>
    </source>
</evidence>
<reference evidence="8 9" key="1">
    <citation type="journal article" date="2007" name="Int. J. Syst. Evol. Microbiol.">
        <title>Paenibacillus ginsengarvi sp. nov., isolated from soil from ginseng cultivation.</title>
        <authorList>
            <person name="Yoon M.H."/>
            <person name="Ten L.N."/>
            <person name="Im W.T."/>
        </authorList>
    </citation>
    <scope>NUCLEOTIDE SEQUENCE [LARGE SCALE GENOMIC DNA]</scope>
    <source>
        <strain evidence="8 9">KCTC 13059</strain>
    </source>
</reference>
<feature type="domain" description="Alcohol dehydrogenase-like N-terminal" evidence="7">
    <location>
        <begin position="79"/>
        <end position="175"/>
    </location>
</feature>
<dbReference type="InterPro" id="IPR002328">
    <property type="entry name" value="ADH_Zn_CS"/>
</dbReference>
<dbReference type="Proteomes" id="UP000282311">
    <property type="component" value="Unassembled WGS sequence"/>
</dbReference>
<keyword evidence="9" id="KW-1185">Reference proteome</keyword>
<evidence type="ECO:0000313" key="9">
    <source>
        <dbReference type="Proteomes" id="UP000282311"/>
    </source>
</evidence>
<keyword evidence="2 4" id="KW-0862">Zinc</keyword>
<organism evidence="8 9">
    <name type="scientific">Paenibacillus ginsengarvi</name>
    <dbReference type="NCBI Taxonomy" id="400777"/>
    <lineage>
        <taxon>Bacteria</taxon>
        <taxon>Bacillati</taxon>
        <taxon>Bacillota</taxon>
        <taxon>Bacilli</taxon>
        <taxon>Bacillales</taxon>
        <taxon>Paenibacillaceae</taxon>
        <taxon>Paenibacillus</taxon>
    </lineage>
</organism>
<comment type="cofactor">
    <cofactor evidence="4">
        <name>Zn(2+)</name>
        <dbReference type="ChEBI" id="CHEBI:29105"/>
    </cofactor>
</comment>
<dbReference type="InterPro" id="IPR036291">
    <property type="entry name" value="NAD(P)-bd_dom_sf"/>
</dbReference>
<keyword evidence="1 4" id="KW-0479">Metal-binding</keyword>
<feature type="region of interest" description="Disordered" evidence="5">
    <location>
        <begin position="1"/>
        <end position="24"/>
    </location>
</feature>
<dbReference type="AlphaFoldDB" id="A0A3B0C6U6"/>
<evidence type="ECO:0000256" key="3">
    <source>
        <dbReference type="ARBA" id="ARBA00023002"/>
    </source>
</evidence>
<feature type="domain" description="Alcohol dehydrogenase-like C-terminal" evidence="6">
    <location>
        <begin position="218"/>
        <end position="292"/>
    </location>
</feature>
<evidence type="ECO:0000256" key="1">
    <source>
        <dbReference type="ARBA" id="ARBA00022723"/>
    </source>
</evidence>
<sequence length="373" mass="40464">MQTFRENGAKPNGFPASGQTSIGIDPLKTVPSPFIMIRSSGQQMKTAVNAMKTNQMMKTLQIKSTEQAVIVEMPIPEPGPGQVLVKVKEVATCPQWDLHIYYGKPMFAHEKEVKFPYSPGQPGHEMTGVVEAAGPGCTLAPGQKVAAWRDAGHHNPGCYAEYVLMKEEHLLALPDDLPFRKAISLELAMCVAASVMRMKQYEGIRGQRCGVNGLGPAGLIAVQMLLAEGASEVIGIDPNPQRRITAEELGATFCCEPESERIGKRGSAGALDLAIDCVGYPQAVRSIMDRTNKAVALFAVQRDDYTLRHQGLSVIGYPGHFREAAEYSLDLIVKGKLDFAPLISRELPLEQYAEGVGLLKSQEAIKICFIPGS</sequence>
<comment type="caution">
    <text evidence="8">The sequence shown here is derived from an EMBL/GenBank/DDBJ whole genome shotgun (WGS) entry which is preliminary data.</text>
</comment>
<evidence type="ECO:0000259" key="6">
    <source>
        <dbReference type="Pfam" id="PF00107"/>
    </source>
</evidence>
<dbReference type="PROSITE" id="PS00059">
    <property type="entry name" value="ADH_ZINC"/>
    <property type="match status" value="1"/>
</dbReference>
<proteinExistence type="inferred from homology"/>
<keyword evidence="3" id="KW-0560">Oxidoreductase</keyword>
<evidence type="ECO:0008006" key="10">
    <source>
        <dbReference type="Google" id="ProtNLM"/>
    </source>
</evidence>
<dbReference type="Pfam" id="PF08240">
    <property type="entry name" value="ADH_N"/>
    <property type="match status" value="1"/>
</dbReference>
<name>A0A3B0C6U6_9BACL</name>
<dbReference type="InterPro" id="IPR013154">
    <property type="entry name" value="ADH-like_N"/>
</dbReference>